<gene>
    <name evidence="1" type="ORF">ERS852494_00974</name>
</gene>
<dbReference type="EMBL" id="CZAI01000002">
    <property type="protein sequence ID" value="CUO87936.1"/>
    <property type="molecule type" value="Genomic_DNA"/>
</dbReference>
<evidence type="ECO:0000313" key="1">
    <source>
        <dbReference type="EMBL" id="CUO87936.1"/>
    </source>
</evidence>
<reference evidence="1 2" key="1">
    <citation type="submission" date="2015-09" db="EMBL/GenBank/DDBJ databases">
        <authorList>
            <consortium name="Pathogen Informatics"/>
        </authorList>
    </citation>
    <scope>NUCLEOTIDE SEQUENCE [LARGE SCALE GENOMIC DNA]</scope>
    <source>
        <strain evidence="1 2">2789STDY5834880</strain>
    </source>
</reference>
<dbReference type="Proteomes" id="UP000095657">
    <property type="component" value="Unassembled WGS sequence"/>
</dbReference>
<evidence type="ECO:0000313" key="2">
    <source>
        <dbReference type="Proteomes" id="UP000095657"/>
    </source>
</evidence>
<sequence length="206" mass="23653">MKLPGFHFVFTRFIGNDKSCPLIVDACFLLARYNGGNSGFKGIVAVFQWADLINNDDGVCYIVSGRAALHILKGLLILGGQKAGLFKGSRRQTEAVIRFFTGCFGHFLKIHIEIGSVRQDGERTRFDYIGRDIFHCIFQRLSTVAGESFFFTFPKRQRFRQTFRRNFTFFVQRSDTVRFSYPFLKVIYYRGPFAPCNTLIGNNTYS</sequence>
<name>A0A174IP47_9BACE</name>
<protein>
    <submittedName>
        <fullName evidence="1">Uncharacterized protein</fullName>
    </submittedName>
</protein>
<dbReference type="AlphaFoldDB" id="A0A174IP47"/>
<organism evidence="1 2">
    <name type="scientific">Bacteroides caccae</name>
    <dbReference type="NCBI Taxonomy" id="47678"/>
    <lineage>
        <taxon>Bacteria</taxon>
        <taxon>Pseudomonadati</taxon>
        <taxon>Bacteroidota</taxon>
        <taxon>Bacteroidia</taxon>
        <taxon>Bacteroidales</taxon>
        <taxon>Bacteroidaceae</taxon>
        <taxon>Bacteroides</taxon>
    </lineage>
</organism>
<accession>A0A174IP47</accession>
<proteinExistence type="predicted"/>